<dbReference type="Pfam" id="PF04082">
    <property type="entry name" value="Fungal_trans"/>
    <property type="match status" value="1"/>
</dbReference>
<dbReference type="SMART" id="SM00906">
    <property type="entry name" value="Fungal_trans"/>
    <property type="match status" value="1"/>
</dbReference>
<reference evidence="7" key="1">
    <citation type="submission" date="2022-12" db="EMBL/GenBank/DDBJ databases">
        <authorList>
            <person name="Petersen C."/>
        </authorList>
    </citation>
    <scope>NUCLEOTIDE SEQUENCE</scope>
    <source>
        <strain evidence="7">IBT 29677</strain>
    </source>
</reference>
<dbReference type="GeneID" id="81364913"/>
<evidence type="ECO:0000313" key="7">
    <source>
        <dbReference type="EMBL" id="KAJ5414669.1"/>
    </source>
</evidence>
<keyword evidence="2" id="KW-0805">Transcription regulation</keyword>
<reference evidence="7" key="2">
    <citation type="journal article" date="2023" name="IMA Fungus">
        <title>Comparative genomic study of the Penicillium genus elucidates a diverse pangenome and 15 lateral gene transfer events.</title>
        <authorList>
            <person name="Petersen C."/>
            <person name="Sorensen T."/>
            <person name="Nielsen M.R."/>
            <person name="Sondergaard T.E."/>
            <person name="Sorensen J.L."/>
            <person name="Fitzpatrick D.A."/>
            <person name="Frisvad J.C."/>
            <person name="Nielsen K.L."/>
        </authorList>
    </citation>
    <scope>NUCLEOTIDE SEQUENCE</scope>
    <source>
        <strain evidence="7">IBT 29677</strain>
    </source>
</reference>
<comment type="caution">
    <text evidence="7">The sequence shown here is derived from an EMBL/GenBank/DDBJ whole genome shotgun (WGS) entry which is preliminary data.</text>
</comment>
<dbReference type="PANTHER" id="PTHR47171">
    <property type="entry name" value="FARA-RELATED"/>
    <property type="match status" value="1"/>
</dbReference>
<gene>
    <name evidence="7" type="ORF">N7509_001296</name>
</gene>
<keyword evidence="1" id="KW-0862">Zinc</keyword>
<dbReference type="AlphaFoldDB" id="A0A9W9WC08"/>
<dbReference type="GO" id="GO:0008270">
    <property type="term" value="F:zinc ion binding"/>
    <property type="evidence" value="ECO:0007669"/>
    <property type="project" value="InterPro"/>
</dbReference>
<dbReference type="InterPro" id="IPR052073">
    <property type="entry name" value="Amide_Lactam_Regulators"/>
</dbReference>
<dbReference type="OrthoDB" id="39175at2759"/>
<keyword evidence="8" id="KW-1185">Reference proteome</keyword>
<dbReference type="GO" id="GO:0006351">
    <property type="term" value="P:DNA-templated transcription"/>
    <property type="evidence" value="ECO:0007669"/>
    <property type="project" value="InterPro"/>
</dbReference>
<keyword evidence="4" id="KW-0804">Transcription</keyword>
<evidence type="ECO:0000256" key="3">
    <source>
        <dbReference type="ARBA" id="ARBA00023125"/>
    </source>
</evidence>
<evidence type="ECO:0000256" key="1">
    <source>
        <dbReference type="ARBA" id="ARBA00022833"/>
    </source>
</evidence>
<accession>A0A9W9WC08</accession>
<evidence type="ECO:0000259" key="6">
    <source>
        <dbReference type="SMART" id="SM00906"/>
    </source>
</evidence>
<dbReference type="InterPro" id="IPR007219">
    <property type="entry name" value="XnlR_reg_dom"/>
</dbReference>
<evidence type="ECO:0000256" key="2">
    <source>
        <dbReference type="ARBA" id="ARBA00023015"/>
    </source>
</evidence>
<evidence type="ECO:0000256" key="4">
    <source>
        <dbReference type="ARBA" id="ARBA00023163"/>
    </source>
</evidence>
<dbReference type="EMBL" id="JAPZBU010000003">
    <property type="protein sequence ID" value="KAJ5414669.1"/>
    <property type="molecule type" value="Genomic_DNA"/>
</dbReference>
<sequence length="407" mass="46991">MSLPSQSKFQVFTETYFMHLYHMAPVIDRADLAVEQPSDLLILAISLIGSQLRYPRDQPPTLLSESYYLKIKTLLYAKHEHDKLAILKTLCILCFWVITPPVVVSLDSSYHWLGVAVRLAYQMGLHRESSYLKLSNPGAARRLVWFIFCADKLQAAAFGRPIFISSQSINLRPLELEDFESPDAKAETFIQFTNLNKLLEKIVEFQDRRPRHLMNKCGLWILNSLKQWVATLPSNLNLHNDSGRREYCRGIAELHIHYFTCIILFIHLYGHVINPSMMTDTSLVASSCMARLYDEIDDHDEINYLTPVHNWSLMVGCIPQIHRLGDIGLLSEEHDLCNTELEIFVTALRCMRLKWPPANNILSTLDRLRTSKFHPMLPEDQSKVARPLVVLEGLFPFPRTCVPEWKW</sequence>
<protein>
    <recommendedName>
        <fullName evidence="6">Xylanolytic transcriptional activator regulatory domain-containing protein</fullName>
    </recommendedName>
</protein>
<proteinExistence type="predicted"/>
<feature type="domain" description="Xylanolytic transcriptional activator regulatory" evidence="6">
    <location>
        <begin position="109"/>
        <end position="179"/>
    </location>
</feature>
<dbReference type="RefSeq" id="XP_056494515.1">
    <property type="nucleotide sequence ID" value="XM_056625933.1"/>
</dbReference>
<keyword evidence="5" id="KW-0539">Nucleus</keyword>
<evidence type="ECO:0000313" key="8">
    <source>
        <dbReference type="Proteomes" id="UP001147747"/>
    </source>
</evidence>
<dbReference type="GO" id="GO:0003677">
    <property type="term" value="F:DNA binding"/>
    <property type="evidence" value="ECO:0007669"/>
    <property type="project" value="UniProtKB-KW"/>
</dbReference>
<dbReference type="Proteomes" id="UP001147747">
    <property type="component" value="Unassembled WGS sequence"/>
</dbReference>
<name>A0A9W9WC08_9EURO</name>
<keyword evidence="3" id="KW-0238">DNA-binding</keyword>
<dbReference type="PANTHER" id="PTHR47171:SF5">
    <property type="entry name" value="ZN(II)2CYS6 TRANSCRIPTION FACTOR (EUROFUNG)"/>
    <property type="match status" value="1"/>
</dbReference>
<evidence type="ECO:0000256" key="5">
    <source>
        <dbReference type="ARBA" id="ARBA00023242"/>
    </source>
</evidence>
<organism evidence="7 8">
    <name type="scientific">Penicillium cosmopolitanum</name>
    <dbReference type="NCBI Taxonomy" id="1131564"/>
    <lineage>
        <taxon>Eukaryota</taxon>
        <taxon>Fungi</taxon>
        <taxon>Dikarya</taxon>
        <taxon>Ascomycota</taxon>
        <taxon>Pezizomycotina</taxon>
        <taxon>Eurotiomycetes</taxon>
        <taxon>Eurotiomycetidae</taxon>
        <taxon>Eurotiales</taxon>
        <taxon>Aspergillaceae</taxon>
        <taxon>Penicillium</taxon>
    </lineage>
</organism>
<dbReference type="CDD" id="cd12148">
    <property type="entry name" value="fungal_TF_MHR"/>
    <property type="match status" value="1"/>
</dbReference>